<evidence type="ECO:0000256" key="2">
    <source>
        <dbReference type="ARBA" id="ARBA00022801"/>
    </source>
</evidence>
<proteinExistence type="inferred from homology"/>
<accession>A0ABY7TIA2</accession>
<dbReference type="Proteomes" id="UP001220395">
    <property type="component" value="Chromosome"/>
</dbReference>
<organism evidence="6 7">
    <name type="scientific">Sphingomonas naphthae</name>
    <dbReference type="NCBI Taxonomy" id="1813468"/>
    <lineage>
        <taxon>Bacteria</taxon>
        <taxon>Pseudomonadati</taxon>
        <taxon>Pseudomonadota</taxon>
        <taxon>Alphaproteobacteria</taxon>
        <taxon>Sphingomonadales</taxon>
        <taxon>Sphingomonadaceae</taxon>
        <taxon>Sphingomonas</taxon>
    </lineage>
</organism>
<dbReference type="PANTHER" id="PTHR42988:SF2">
    <property type="entry name" value="CYCLIC NUCLEOTIDE PHOSPHODIESTERASE CBUA0032-RELATED"/>
    <property type="match status" value="1"/>
</dbReference>
<protein>
    <submittedName>
        <fullName evidence="6">Metallophosphoesterase</fullName>
    </submittedName>
</protein>
<dbReference type="Gene3D" id="3.60.21.10">
    <property type="match status" value="1"/>
</dbReference>
<keyword evidence="1" id="KW-0479">Metal-binding</keyword>
<dbReference type="RefSeq" id="WP_273686748.1">
    <property type="nucleotide sequence ID" value="NZ_CP117411.1"/>
</dbReference>
<evidence type="ECO:0000256" key="3">
    <source>
        <dbReference type="ARBA" id="ARBA00023004"/>
    </source>
</evidence>
<evidence type="ECO:0000313" key="6">
    <source>
        <dbReference type="EMBL" id="WCT72778.1"/>
    </source>
</evidence>
<dbReference type="InterPro" id="IPR029052">
    <property type="entry name" value="Metallo-depent_PP-like"/>
</dbReference>
<keyword evidence="7" id="KW-1185">Reference proteome</keyword>
<dbReference type="InterPro" id="IPR004843">
    <property type="entry name" value="Calcineurin-like_PHP"/>
</dbReference>
<sequence length="241" mass="26181">MTRLFHVSDLHFGRADEAALDWFAGLVRAEKPDAVVCTGDLTMRARSAEYAAASAWLKALDVPVTIEPGNHDLPMYNLLARFTRPYGRFERVEKAIEREMDLPGVWVVPLKTTRRFQWRNWKHGAVSRSQLDGALARLKAKPAGHVALIACHHPLVARKASGSDQTAGGIAALPVLAAAGATAVLSGHTHDPFDLPWETPGGTIRLVGAGTLSERVRASPPSFNELIVEDGALSVRVRTLE</sequence>
<keyword evidence="2" id="KW-0378">Hydrolase</keyword>
<dbReference type="Pfam" id="PF00149">
    <property type="entry name" value="Metallophos"/>
    <property type="match status" value="1"/>
</dbReference>
<evidence type="ECO:0000313" key="7">
    <source>
        <dbReference type="Proteomes" id="UP001220395"/>
    </source>
</evidence>
<comment type="similarity">
    <text evidence="4">Belongs to the cyclic nucleotide phosphodiesterase class-III family.</text>
</comment>
<keyword evidence="3" id="KW-0408">Iron</keyword>
<evidence type="ECO:0000256" key="1">
    <source>
        <dbReference type="ARBA" id="ARBA00022723"/>
    </source>
</evidence>
<dbReference type="EMBL" id="CP117411">
    <property type="protein sequence ID" value="WCT72778.1"/>
    <property type="molecule type" value="Genomic_DNA"/>
</dbReference>
<evidence type="ECO:0000259" key="5">
    <source>
        <dbReference type="Pfam" id="PF00149"/>
    </source>
</evidence>
<dbReference type="SUPFAM" id="SSF56300">
    <property type="entry name" value="Metallo-dependent phosphatases"/>
    <property type="match status" value="1"/>
</dbReference>
<reference evidence="6 7" key="1">
    <citation type="submission" date="2023-02" db="EMBL/GenBank/DDBJ databases">
        <title>Genome sequence of Sphingomonas naphthae.</title>
        <authorList>
            <person name="Kim S."/>
            <person name="Heo J."/>
            <person name="Kwon S.-W."/>
        </authorList>
    </citation>
    <scope>NUCLEOTIDE SEQUENCE [LARGE SCALE GENOMIC DNA]</scope>
    <source>
        <strain evidence="6 7">KACC 18716</strain>
    </source>
</reference>
<name>A0ABY7TIA2_9SPHN</name>
<evidence type="ECO:0000256" key="4">
    <source>
        <dbReference type="ARBA" id="ARBA00025742"/>
    </source>
</evidence>
<dbReference type="PANTHER" id="PTHR42988">
    <property type="entry name" value="PHOSPHOHYDROLASE"/>
    <property type="match status" value="1"/>
</dbReference>
<feature type="domain" description="Calcineurin-like phosphoesterase" evidence="5">
    <location>
        <begin position="3"/>
        <end position="192"/>
    </location>
</feature>
<gene>
    <name evidence="6" type="ORF">PQ455_14190</name>
</gene>
<dbReference type="InterPro" id="IPR050884">
    <property type="entry name" value="CNP_phosphodiesterase-III"/>
</dbReference>